<keyword evidence="2" id="KW-1185">Reference proteome</keyword>
<comment type="caution">
    <text evidence="1">The sequence shown here is derived from an EMBL/GenBank/DDBJ whole genome shotgun (WGS) entry which is preliminary data.</text>
</comment>
<dbReference type="Proteomes" id="UP001145114">
    <property type="component" value="Unassembled WGS sequence"/>
</dbReference>
<feature type="non-terminal residue" evidence="1">
    <location>
        <position position="95"/>
    </location>
</feature>
<name>A0ACC1H8S8_9FUNG</name>
<organism evidence="1 2">
    <name type="scientific">Spiromyces aspiralis</name>
    <dbReference type="NCBI Taxonomy" id="68401"/>
    <lineage>
        <taxon>Eukaryota</taxon>
        <taxon>Fungi</taxon>
        <taxon>Fungi incertae sedis</taxon>
        <taxon>Zoopagomycota</taxon>
        <taxon>Kickxellomycotina</taxon>
        <taxon>Kickxellomycetes</taxon>
        <taxon>Kickxellales</taxon>
        <taxon>Kickxellaceae</taxon>
        <taxon>Spiromyces</taxon>
    </lineage>
</organism>
<sequence length="95" mass="9993">MGCLTYLQEVLFMEEGTFDPISVITILSKAWPGMDASAKEEVFNALCGPTQEGAAPEEGTSGPAGVREVTEAMEDIAIGSGPQKPTVTSTREKSV</sequence>
<proteinExistence type="predicted"/>
<dbReference type="EMBL" id="JAMZIH010009984">
    <property type="protein sequence ID" value="KAJ1669362.1"/>
    <property type="molecule type" value="Genomic_DNA"/>
</dbReference>
<evidence type="ECO:0000313" key="1">
    <source>
        <dbReference type="EMBL" id="KAJ1669362.1"/>
    </source>
</evidence>
<gene>
    <name evidence="1" type="ORF">EV182_008794</name>
</gene>
<protein>
    <submittedName>
        <fullName evidence="1">Uncharacterized protein</fullName>
    </submittedName>
</protein>
<accession>A0ACC1H8S8</accession>
<evidence type="ECO:0000313" key="2">
    <source>
        <dbReference type="Proteomes" id="UP001145114"/>
    </source>
</evidence>
<reference evidence="1" key="1">
    <citation type="submission" date="2022-06" db="EMBL/GenBank/DDBJ databases">
        <title>Phylogenomic reconstructions and comparative analyses of Kickxellomycotina fungi.</title>
        <authorList>
            <person name="Reynolds N.K."/>
            <person name="Stajich J.E."/>
            <person name="Barry K."/>
            <person name="Grigoriev I.V."/>
            <person name="Crous P."/>
            <person name="Smith M.E."/>
        </authorList>
    </citation>
    <scope>NUCLEOTIDE SEQUENCE</scope>
    <source>
        <strain evidence="1">RSA 2271</strain>
    </source>
</reference>